<comment type="caution">
    <text evidence="3">The sequence shown here is derived from an EMBL/GenBank/DDBJ whole genome shotgun (WGS) entry which is preliminary data.</text>
</comment>
<dbReference type="GO" id="GO:0016810">
    <property type="term" value="F:hydrolase activity, acting on carbon-nitrogen (but not peptide) bonds"/>
    <property type="evidence" value="ECO:0007669"/>
    <property type="project" value="InterPro"/>
</dbReference>
<dbReference type="SUPFAM" id="SSF88713">
    <property type="entry name" value="Glycoside hydrolase/deacetylase"/>
    <property type="match status" value="1"/>
</dbReference>
<dbReference type="PANTHER" id="PTHR34216">
    <property type="match status" value="1"/>
</dbReference>
<feature type="domain" description="NodB homology" evidence="2">
    <location>
        <begin position="89"/>
        <end position="345"/>
    </location>
</feature>
<organism evidence="3 4">
    <name type="scientific">candidate division WOR-1 bacterium RIFOXYC2_FULL_46_14</name>
    <dbReference type="NCBI Taxonomy" id="1802587"/>
    <lineage>
        <taxon>Bacteria</taxon>
        <taxon>Bacillati</taxon>
        <taxon>Saganbacteria</taxon>
    </lineage>
</organism>
<protein>
    <recommendedName>
        <fullName evidence="2">NodB homology domain-containing protein</fullName>
    </recommendedName>
</protein>
<dbReference type="InterPro" id="IPR051398">
    <property type="entry name" value="Polysacch_Deacetylase"/>
</dbReference>
<evidence type="ECO:0000256" key="1">
    <source>
        <dbReference type="ARBA" id="ARBA00022729"/>
    </source>
</evidence>
<dbReference type="GO" id="GO:0005975">
    <property type="term" value="P:carbohydrate metabolic process"/>
    <property type="evidence" value="ECO:0007669"/>
    <property type="project" value="InterPro"/>
</dbReference>
<dbReference type="PANTHER" id="PTHR34216:SF7">
    <property type="entry name" value="POLY-BETA-1,6-N-ACETYL-D-GLUCOSAMINE N-DEACETYLASE"/>
    <property type="match status" value="1"/>
</dbReference>
<accession>A0A1F4U420</accession>
<dbReference type="InterPro" id="IPR011330">
    <property type="entry name" value="Glyco_hydro/deAcase_b/a-brl"/>
</dbReference>
<sequence length="345" mass="40025">MLRKLLLKLLDKSRFYTLAKPFYSGIGHILIFHRVCPDNGIEKSIWCKGIEVTPAYLEMVIKYFLDQKYEVVSLDQLVMVLNSKKVDKKYVVFTFDDGYVDNFTFAYPIFKKYNIPFTIYITSGFIDRQAIMWWHSLSDLLFDNKKISFELDNKKYDFDCSTIEGKERAYLNIGFLLRGCNESELADKAGKIFNLFKIDAYKKTDELVLSWDQIKKLNKDPLVTIGAHTINHLVLKNLSGADVKKEILGSKTMLESQLNYEIKHFAYPNGGRGEVEKREFEIAKESGFITATTTRSANVFLEHRNHLECLPRFDMAEGIGHKELQFLTSGLTHCLRNRFKRVITL</sequence>
<dbReference type="AlphaFoldDB" id="A0A1F4U420"/>
<gene>
    <name evidence="3" type="ORF">A2438_07885</name>
</gene>
<proteinExistence type="predicted"/>
<dbReference type="Pfam" id="PF01522">
    <property type="entry name" value="Polysacc_deac_1"/>
    <property type="match status" value="1"/>
</dbReference>
<dbReference type="Proteomes" id="UP000179242">
    <property type="component" value="Unassembled WGS sequence"/>
</dbReference>
<evidence type="ECO:0000313" key="3">
    <source>
        <dbReference type="EMBL" id="OGC39619.1"/>
    </source>
</evidence>
<evidence type="ECO:0000313" key="4">
    <source>
        <dbReference type="Proteomes" id="UP000179242"/>
    </source>
</evidence>
<evidence type="ECO:0000259" key="2">
    <source>
        <dbReference type="PROSITE" id="PS51677"/>
    </source>
</evidence>
<name>A0A1F4U420_UNCSA</name>
<dbReference type="PROSITE" id="PS51677">
    <property type="entry name" value="NODB"/>
    <property type="match status" value="1"/>
</dbReference>
<dbReference type="EMBL" id="MEUJ01000008">
    <property type="protein sequence ID" value="OGC39619.1"/>
    <property type="molecule type" value="Genomic_DNA"/>
</dbReference>
<dbReference type="InterPro" id="IPR002509">
    <property type="entry name" value="NODB_dom"/>
</dbReference>
<keyword evidence="1" id="KW-0732">Signal</keyword>
<dbReference type="Gene3D" id="3.20.20.370">
    <property type="entry name" value="Glycoside hydrolase/deacetylase"/>
    <property type="match status" value="1"/>
</dbReference>
<reference evidence="3 4" key="1">
    <citation type="journal article" date="2016" name="Nat. Commun.">
        <title>Thousands of microbial genomes shed light on interconnected biogeochemical processes in an aquifer system.</title>
        <authorList>
            <person name="Anantharaman K."/>
            <person name="Brown C.T."/>
            <person name="Hug L.A."/>
            <person name="Sharon I."/>
            <person name="Castelle C.J."/>
            <person name="Probst A.J."/>
            <person name="Thomas B.C."/>
            <person name="Singh A."/>
            <person name="Wilkins M.J."/>
            <person name="Karaoz U."/>
            <person name="Brodie E.L."/>
            <person name="Williams K.H."/>
            <person name="Hubbard S.S."/>
            <person name="Banfield J.F."/>
        </authorList>
    </citation>
    <scope>NUCLEOTIDE SEQUENCE [LARGE SCALE GENOMIC DNA]</scope>
</reference>